<keyword evidence="1" id="KW-0472">Membrane</keyword>
<evidence type="ECO:0000313" key="2">
    <source>
        <dbReference type="EMBL" id="WAR28759.1"/>
    </source>
</evidence>
<accession>A0ABY7G5Z8</accession>
<reference evidence="2" key="1">
    <citation type="submission" date="2022-11" db="EMBL/GenBank/DDBJ databases">
        <title>Centuries of genome instability and evolution in soft-shell clam transmissible cancer (bioRxiv).</title>
        <authorList>
            <person name="Hart S.F.M."/>
            <person name="Yonemitsu M.A."/>
            <person name="Giersch R.M."/>
            <person name="Beal B.F."/>
            <person name="Arriagada G."/>
            <person name="Davis B.W."/>
            <person name="Ostrander E.A."/>
            <person name="Goff S.P."/>
            <person name="Metzger M.J."/>
        </authorList>
    </citation>
    <scope>NUCLEOTIDE SEQUENCE</scope>
    <source>
        <strain evidence="2">MELC-2E11</strain>
        <tissue evidence="2">Siphon/mantle</tissue>
    </source>
</reference>
<dbReference type="EMBL" id="CP111026">
    <property type="protein sequence ID" value="WAR28759.1"/>
    <property type="molecule type" value="Genomic_DNA"/>
</dbReference>
<name>A0ABY7G5Z8_MYAAR</name>
<feature type="transmembrane region" description="Helical" evidence="1">
    <location>
        <begin position="63"/>
        <end position="87"/>
    </location>
</feature>
<keyword evidence="1" id="KW-0812">Transmembrane</keyword>
<gene>
    <name evidence="2" type="ORF">MAR_014463</name>
</gene>
<keyword evidence="3" id="KW-1185">Reference proteome</keyword>
<sequence>MTPHKQGEIELREADQFKVLLNITAPTIEEAYAVSSQLTKNKGNLLVQVFQKPKAVTTYSLKWIFLAVGSAGGVVLALTIIYVVWWYSSGKFHELYGERAFLAARHEY</sequence>
<evidence type="ECO:0000256" key="1">
    <source>
        <dbReference type="SAM" id="Phobius"/>
    </source>
</evidence>
<organism evidence="2 3">
    <name type="scientific">Mya arenaria</name>
    <name type="common">Soft-shell clam</name>
    <dbReference type="NCBI Taxonomy" id="6604"/>
    <lineage>
        <taxon>Eukaryota</taxon>
        <taxon>Metazoa</taxon>
        <taxon>Spiralia</taxon>
        <taxon>Lophotrochozoa</taxon>
        <taxon>Mollusca</taxon>
        <taxon>Bivalvia</taxon>
        <taxon>Autobranchia</taxon>
        <taxon>Heteroconchia</taxon>
        <taxon>Euheterodonta</taxon>
        <taxon>Imparidentia</taxon>
        <taxon>Neoheterodontei</taxon>
        <taxon>Myida</taxon>
        <taxon>Myoidea</taxon>
        <taxon>Myidae</taxon>
        <taxon>Mya</taxon>
    </lineage>
</organism>
<proteinExistence type="predicted"/>
<protein>
    <submittedName>
        <fullName evidence="2">Uncharacterized protein</fullName>
    </submittedName>
</protein>
<evidence type="ECO:0000313" key="3">
    <source>
        <dbReference type="Proteomes" id="UP001164746"/>
    </source>
</evidence>
<dbReference type="Proteomes" id="UP001164746">
    <property type="component" value="Chromosome 15"/>
</dbReference>
<keyword evidence="1" id="KW-1133">Transmembrane helix</keyword>
<feature type="non-terminal residue" evidence="2">
    <location>
        <position position="1"/>
    </location>
</feature>